<keyword evidence="6" id="KW-0256">Endoplasmic reticulum</keyword>
<accession>A0ABY7EC08</accession>
<gene>
    <name evidence="15" type="ORF">MAR_017521</name>
</gene>
<evidence type="ECO:0000256" key="1">
    <source>
        <dbReference type="ARBA" id="ARBA00004477"/>
    </source>
</evidence>
<comment type="similarity">
    <text evidence="4">Belongs to the DoxX family.</text>
</comment>
<evidence type="ECO:0000313" key="15">
    <source>
        <dbReference type="EMBL" id="WAR07563.1"/>
    </source>
</evidence>
<evidence type="ECO:0000256" key="8">
    <source>
        <dbReference type="ARBA" id="ARBA00023136"/>
    </source>
</evidence>
<evidence type="ECO:0000256" key="4">
    <source>
        <dbReference type="ARBA" id="ARBA00006679"/>
    </source>
</evidence>
<evidence type="ECO:0000313" key="16">
    <source>
        <dbReference type="Proteomes" id="UP001164746"/>
    </source>
</evidence>
<evidence type="ECO:0000256" key="2">
    <source>
        <dbReference type="ARBA" id="ARBA00004541"/>
    </source>
</evidence>
<keyword evidence="9" id="KW-0576">Peroxisome</keyword>
<keyword evidence="10" id="KW-0143">Chaperone</keyword>
<evidence type="ECO:0000256" key="3">
    <source>
        <dbReference type="ARBA" id="ARBA00004585"/>
    </source>
</evidence>
<feature type="transmembrane region" description="Helical" evidence="14">
    <location>
        <begin position="113"/>
        <end position="132"/>
    </location>
</feature>
<evidence type="ECO:0000256" key="6">
    <source>
        <dbReference type="ARBA" id="ARBA00022824"/>
    </source>
</evidence>
<evidence type="ECO:0000256" key="7">
    <source>
        <dbReference type="ARBA" id="ARBA00022989"/>
    </source>
</evidence>
<comment type="subcellular location">
    <subcellularLocation>
        <location evidence="2">Cytoplasmic vesicle</location>
    </subcellularLocation>
    <subcellularLocation>
        <location evidence="1">Endoplasmic reticulum membrane</location>
        <topology evidence="1">Multi-pass membrane protein</topology>
    </subcellularLocation>
    <subcellularLocation>
        <location evidence="3">Peroxisome membrane</location>
        <topology evidence="3">Multi-pass membrane protein</topology>
    </subcellularLocation>
</comment>
<evidence type="ECO:0000256" key="11">
    <source>
        <dbReference type="ARBA" id="ARBA00023329"/>
    </source>
</evidence>
<dbReference type="PANTHER" id="PTHR13163">
    <property type="entry name" value="SPINAL CORD EXPRESSION PROTEIN 4"/>
    <property type="match status" value="1"/>
</dbReference>
<proteinExistence type="inferred from homology"/>
<keyword evidence="16" id="KW-1185">Reference proteome</keyword>
<dbReference type="EMBL" id="CP111017">
    <property type="protein sequence ID" value="WAR07563.1"/>
    <property type="molecule type" value="Genomic_DNA"/>
</dbReference>
<feature type="compositionally biased region" description="Polar residues" evidence="13">
    <location>
        <begin position="147"/>
        <end position="162"/>
    </location>
</feature>
<dbReference type="PANTHER" id="PTHR13163:SF0">
    <property type="entry name" value="NOVEL ACETYLCHOLINE RECEPTOR CHAPERONE"/>
    <property type="match status" value="1"/>
</dbReference>
<name>A0ABY7EC08_MYAAR</name>
<evidence type="ECO:0000256" key="14">
    <source>
        <dbReference type="SAM" id="Phobius"/>
    </source>
</evidence>
<evidence type="ECO:0000256" key="12">
    <source>
        <dbReference type="ARBA" id="ARBA00024424"/>
    </source>
</evidence>
<organism evidence="15 16">
    <name type="scientific">Mya arenaria</name>
    <name type="common">Soft-shell clam</name>
    <dbReference type="NCBI Taxonomy" id="6604"/>
    <lineage>
        <taxon>Eukaryota</taxon>
        <taxon>Metazoa</taxon>
        <taxon>Spiralia</taxon>
        <taxon>Lophotrochozoa</taxon>
        <taxon>Mollusca</taxon>
        <taxon>Bivalvia</taxon>
        <taxon>Autobranchia</taxon>
        <taxon>Heteroconchia</taxon>
        <taxon>Euheterodonta</taxon>
        <taxon>Imparidentia</taxon>
        <taxon>Neoheterodontei</taxon>
        <taxon>Myida</taxon>
        <taxon>Myoidea</taxon>
        <taxon>Myidae</taxon>
        <taxon>Mya</taxon>
    </lineage>
</organism>
<dbReference type="InterPro" id="IPR040399">
    <property type="entry name" value="TMEM35A/B"/>
</dbReference>
<sequence>MASFVLKVLAITLGVFFILIGLLKLSPAISSELYKEMRKQYIRMAKVFPLVAFTGWKPNAHIYRKIIASIEVTCGAVLIIIPGPLKTIANIMMILVMVNDVVAHAQIKHGYQRMSLPIVFILLLSCRLLIYYQEIRREREGKKSKQENVGQENSQEQTVGNSEQREETMPQESKKTKL</sequence>
<reference evidence="15" key="1">
    <citation type="submission" date="2022-11" db="EMBL/GenBank/DDBJ databases">
        <title>Centuries of genome instability and evolution in soft-shell clam transmissible cancer (bioRxiv).</title>
        <authorList>
            <person name="Hart S.F.M."/>
            <person name="Yonemitsu M.A."/>
            <person name="Giersch R.M."/>
            <person name="Beal B.F."/>
            <person name="Arriagada G."/>
            <person name="Davis B.W."/>
            <person name="Ostrander E.A."/>
            <person name="Goff S.P."/>
            <person name="Metzger M.J."/>
        </authorList>
    </citation>
    <scope>NUCLEOTIDE SEQUENCE</scope>
    <source>
        <strain evidence="15">MELC-2E11</strain>
        <tissue evidence="15">Siphon/mantle</tissue>
    </source>
</reference>
<feature type="compositionally biased region" description="Basic and acidic residues" evidence="13">
    <location>
        <begin position="163"/>
        <end position="178"/>
    </location>
</feature>
<evidence type="ECO:0000256" key="10">
    <source>
        <dbReference type="ARBA" id="ARBA00023186"/>
    </source>
</evidence>
<feature type="transmembrane region" description="Helical" evidence="14">
    <location>
        <begin position="6"/>
        <end position="29"/>
    </location>
</feature>
<evidence type="ECO:0000256" key="9">
    <source>
        <dbReference type="ARBA" id="ARBA00023140"/>
    </source>
</evidence>
<keyword evidence="11" id="KW-0968">Cytoplasmic vesicle</keyword>
<keyword evidence="7 14" id="KW-1133">Transmembrane helix</keyword>
<keyword evidence="5 14" id="KW-0812">Transmembrane</keyword>
<keyword evidence="8 14" id="KW-0472">Membrane</keyword>
<feature type="region of interest" description="Disordered" evidence="13">
    <location>
        <begin position="139"/>
        <end position="178"/>
    </location>
</feature>
<evidence type="ECO:0000256" key="5">
    <source>
        <dbReference type="ARBA" id="ARBA00022692"/>
    </source>
</evidence>
<dbReference type="Proteomes" id="UP001164746">
    <property type="component" value="Chromosome 6"/>
</dbReference>
<evidence type="ECO:0000256" key="13">
    <source>
        <dbReference type="SAM" id="MobiDB-lite"/>
    </source>
</evidence>
<protein>
    <recommendedName>
        <fullName evidence="12">Novel acetylcholine receptor chaperone</fullName>
    </recommendedName>
</protein>